<feature type="transmembrane region" description="Helical" evidence="1">
    <location>
        <begin position="78"/>
        <end position="95"/>
    </location>
</feature>
<keyword evidence="1" id="KW-1133">Transmembrane helix</keyword>
<keyword evidence="1" id="KW-0472">Membrane</keyword>
<dbReference type="RefSeq" id="WP_075035952.1">
    <property type="nucleotide sequence ID" value="NZ_FOSB01000003.1"/>
</dbReference>
<sequence length="124" mass="14262">MKRSVIAKIFLVIIGVLLFSFSIDMPVLGYKKLEVKEEGGYEIISYRFYGEAITREASEGDSNEALDIFQKQRRIQHLQAGILFFSITSLALWWAREGQKWIYGSAILSVLLLVIDVLLVYKFH</sequence>
<dbReference type="AlphaFoldDB" id="A0A1I3TJG7"/>
<keyword evidence="3" id="KW-1185">Reference proteome</keyword>
<proteinExistence type="predicted"/>
<feature type="transmembrane region" description="Helical" evidence="1">
    <location>
        <begin position="101"/>
        <end position="121"/>
    </location>
</feature>
<protein>
    <submittedName>
        <fullName evidence="2">Uncharacterized protein</fullName>
    </submittedName>
</protein>
<dbReference type="Proteomes" id="UP000183557">
    <property type="component" value="Unassembled WGS sequence"/>
</dbReference>
<feature type="transmembrane region" description="Helical" evidence="1">
    <location>
        <begin position="6"/>
        <end position="23"/>
    </location>
</feature>
<keyword evidence="1" id="KW-0812">Transmembrane</keyword>
<organism evidence="2 3">
    <name type="scientific">Halobacillus dabanensis</name>
    <dbReference type="NCBI Taxonomy" id="240302"/>
    <lineage>
        <taxon>Bacteria</taxon>
        <taxon>Bacillati</taxon>
        <taxon>Bacillota</taxon>
        <taxon>Bacilli</taxon>
        <taxon>Bacillales</taxon>
        <taxon>Bacillaceae</taxon>
        <taxon>Halobacillus</taxon>
    </lineage>
</organism>
<name>A0A1I3TJG7_HALDA</name>
<reference evidence="3" key="1">
    <citation type="submission" date="2016-10" db="EMBL/GenBank/DDBJ databases">
        <authorList>
            <person name="Varghese N."/>
            <person name="Submissions S."/>
        </authorList>
    </citation>
    <scope>NUCLEOTIDE SEQUENCE [LARGE SCALE GENOMIC DNA]</scope>
    <source>
        <strain evidence="3">CGMCC 1.3704</strain>
    </source>
</reference>
<accession>A0A1I3TJG7</accession>
<gene>
    <name evidence="2" type="ORF">SAMN04487936_103366</name>
</gene>
<evidence type="ECO:0000313" key="3">
    <source>
        <dbReference type="Proteomes" id="UP000183557"/>
    </source>
</evidence>
<dbReference type="EMBL" id="FOSB01000003">
    <property type="protein sequence ID" value="SFJ69771.1"/>
    <property type="molecule type" value="Genomic_DNA"/>
</dbReference>
<dbReference type="OrthoDB" id="2973040at2"/>
<evidence type="ECO:0000256" key="1">
    <source>
        <dbReference type="SAM" id="Phobius"/>
    </source>
</evidence>
<evidence type="ECO:0000313" key="2">
    <source>
        <dbReference type="EMBL" id="SFJ69771.1"/>
    </source>
</evidence>